<sequence length="301" mass="32062">MFDSPLSASAYEILGVAPDSDDDTLRRAYRLRLRQAHPDTGGDASVFIQVQRAWEFVGTVEARASYDRGHGFAESSGWGAWDPPSRTGTRVRGQVFGTPGGAIRAQYVEFVREWAGTEIADPFDPALVRTVPRELRRMLAVALAQEATAHAVSELGMGFTAWHDVQAGTDLGDTLDHVVLSPTGLYGLLSEDFGDVVGFRKGEIVGPAIGPSAPVTGLLSRMRTVGKAAGVRFNGAVIVLPDDDVAQPVTTLGSIRGVPTIVVRRSVVGSALRTGVPGARVIGGNELFDVRTRLQSTVRLA</sequence>
<dbReference type="InterPro" id="IPR036869">
    <property type="entry name" value="J_dom_sf"/>
</dbReference>
<dbReference type="Pfam" id="PF00226">
    <property type="entry name" value="DnaJ"/>
    <property type="match status" value="1"/>
</dbReference>
<proteinExistence type="predicted"/>
<dbReference type="RefSeq" id="WP_204938624.1">
    <property type="nucleotide sequence ID" value="NZ_BAAAUM010000001.1"/>
</dbReference>
<keyword evidence="3" id="KW-1185">Reference proteome</keyword>
<protein>
    <recommendedName>
        <fullName evidence="1">J domain-containing protein</fullName>
    </recommendedName>
</protein>
<dbReference type="InterPro" id="IPR001623">
    <property type="entry name" value="DnaJ_domain"/>
</dbReference>
<dbReference type="EMBL" id="BSET01000001">
    <property type="protein sequence ID" value="GLK00950.1"/>
    <property type="molecule type" value="Genomic_DNA"/>
</dbReference>
<comment type="caution">
    <text evidence="2">The sequence shown here is derived from an EMBL/GenBank/DDBJ whole genome shotgun (WGS) entry which is preliminary data.</text>
</comment>
<reference evidence="2" key="2">
    <citation type="submission" date="2023-01" db="EMBL/GenBank/DDBJ databases">
        <authorList>
            <person name="Sun Q."/>
            <person name="Evtushenko L."/>
        </authorList>
    </citation>
    <scope>NUCLEOTIDE SEQUENCE</scope>
    <source>
        <strain evidence="2">VKM Ac-1958</strain>
    </source>
</reference>
<accession>A0A9W6M7F6</accession>
<reference evidence="2" key="1">
    <citation type="journal article" date="2014" name="Int. J. Syst. Evol. Microbiol.">
        <title>Complete genome sequence of Corynebacterium casei LMG S-19264T (=DSM 44701T), isolated from a smear-ripened cheese.</title>
        <authorList>
            <consortium name="US DOE Joint Genome Institute (JGI-PGF)"/>
            <person name="Walter F."/>
            <person name="Albersmeier A."/>
            <person name="Kalinowski J."/>
            <person name="Ruckert C."/>
        </authorList>
    </citation>
    <scope>NUCLEOTIDE SEQUENCE</scope>
    <source>
        <strain evidence="2">VKM Ac-1958</strain>
    </source>
</reference>
<evidence type="ECO:0000259" key="1">
    <source>
        <dbReference type="PROSITE" id="PS50076"/>
    </source>
</evidence>
<dbReference type="AlphaFoldDB" id="A0A9W6M7F6"/>
<name>A0A9W6M7F6_9MICO</name>
<feature type="domain" description="J" evidence="1">
    <location>
        <begin position="9"/>
        <end position="70"/>
    </location>
</feature>
<evidence type="ECO:0000313" key="3">
    <source>
        <dbReference type="Proteomes" id="UP001142325"/>
    </source>
</evidence>
<dbReference type="SMART" id="SM00271">
    <property type="entry name" value="DnaJ"/>
    <property type="match status" value="1"/>
</dbReference>
<evidence type="ECO:0000313" key="2">
    <source>
        <dbReference type="EMBL" id="GLK00950.1"/>
    </source>
</evidence>
<organism evidence="2 3">
    <name type="scientific">Microbacterium keratanolyticum</name>
    <dbReference type="NCBI Taxonomy" id="67574"/>
    <lineage>
        <taxon>Bacteria</taxon>
        <taxon>Bacillati</taxon>
        <taxon>Actinomycetota</taxon>
        <taxon>Actinomycetes</taxon>
        <taxon>Micrococcales</taxon>
        <taxon>Microbacteriaceae</taxon>
        <taxon>Microbacterium</taxon>
    </lineage>
</organism>
<dbReference type="Proteomes" id="UP001142325">
    <property type="component" value="Unassembled WGS sequence"/>
</dbReference>
<dbReference type="PROSITE" id="PS50076">
    <property type="entry name" value="DNAJ_2"/>
    <property type="match status" value="1"/>
</dbReference>
<gene>
    <name evidence="2" type="ORF">GCM10017596_06650</name>
</gene>
<dbReference type="Gene3D" id="1.10.287.110">
    <property type="entry name" value="DnaJ domain"/>
    <property type="match status" value="1"/>
</dbReference>
<dbReference type="SUPFAM" id="SSF46565">
    <property type="entry name" value="Chaperone J-domain"/>
    <property type="match status" value="1"/>
</dbReference>